<dbReference type="RefSeq" id="WP_184540048.1">
    <property type="nucleotide sequence ID" value="NZ_JACHMP010000001.1"/>
</dbReference>
<dbReference type="EMBL" id="JACHMP010000001">
    <property type="protein sequence ID" value="MBB5823103.1"/>
    <property type="molecule type" value="Genomic_DNA"/>
</dbReference>
<evidence type="ECO:0000256" key="7">
    <source>
        <dbReference type="PIRSR" id="PIRSR602401-1"/>
    </source>
</evidence>
<evidence type="ECO:0000256" key="2">
    <source>
        <dbReference type="ARBA" id="ARBA00022617"/>
    </source>
</evidence>
<keyword evidence="3 7" id="KW-0479">Metal-binding</keyword>
<dbReference type="InterPro" id="IPR001128">
    <property type="entry name" value="Cyt_P450"/>
</dbReference>
<dbReference type="PANTHER" id="PTHR24291">
    <property type="entry name" value="CYTOCHROME P450 FAMILY 4"/>
    <property type="match status" value="1"/>
</dbReference>
<evidence type="ECO:0000256" key="6">
    <source>
        <dbReference type="ARBA" id="ARBA00023033"/>
    </source>
</evidence>
<keyword evidence="6" id="KW-0503">Monooxygenase</keyword>
<dbReference type="InterPro" id="IPR036396">
    <property type="entry name" value="Cyt_P450_sf"/>
</dbReference>
<feature type="binding site" description="axial binding residue" evidence="7">
    <location>
        <position position="411"/>
    </location>
    <ligand>
        <name>heme</name>
        <dbReference type="ChEBI" id="CHEBI:30413"/>
    </ligand>
    <ligandPart>
        <name>Fe</name>
        <dbReference type="ChEBI" id="CHEBI:18248"/>
    </ligandPart>
</feature>
<dbReference type="InterPro" id="IPR002401">
    <property type="entry name" value="Cyt_P450_E_grp-I"/>
</dbReference>
<dbReference type="SUPFAM" id="SSF48264">
    <property type="entry name" value="Cytochrome P450"/>
    <property type="match status" value="1"/>
</dbReference>
<dbReference type="Pfam" id="PF00067">
    <property type="entry name" value="p450"/>
    <property type="match status" value="1"/>
</dbReference>
<name>A0A7W9IMZ7_9ACTN</name>
<keyword evidence="9" id="KW-1185">Reference proteome</keyword>
<dbReference type="GO" id="GO:0016705">
    <property type="term" value="F:oxidoreductase activity, acting on paired donors, with incorporation or reduction of molecular oxygen"/>
    <property type="evidence" value="ECO:0007669"/>
    <property type="project" value="InterPro"/>
</dbReference>
<evidence type="ECO:0000256" key="3">
    <source>
        <dbReference type="ARBA" id="ARBA00022723"/>
    </source>
</evidence>
<dbReference type="PRINTS" id="PR00385">
    <property type="entry name" value="P450"/>
</dbReference>
<accession>A0A7W9IMZ7</accession>
<dbReference type="InterPro" id="IPR050196">
    <property type="entry name" value="Cytochrome_P450_Monoox"/>
</dbReference>
<keyword evidence="2 7" id="KW-0349">Heme</keyword>
<gene>
    <name evidence="8" type="ORF">F4562_006165</name>
</gene>
<proteinExistence type="inferred from homology"/>
<protein>
    <submittedName>
        <fullName evidence="8">Cytochrome P450</fullName>
    </submittedName>
</protein>
<reference evidence="8 9" key="1">
    <citation type="submission" date="2020-08" db="EMBL/GenBank/DDBJ databases">
        <title>Sequencing the genomes of 1000 actinobacteria strains.</title>
        <authorList>
            <person name="Klenk H.-P."/>
        </authorList>
    </citation>
    <scope>NUCLEOTIDE SEQUENCE [LARGE SCALE GENOMIC DNA]</scope>
    <source>
        <strain evidence="8 9">DSM 46887</strain>
    </source>
</reference>
<keyword evidence="5 7" id="KW-0408">Iron</keyword>
<dbReference type="GO" id="GO:0005506">
    <property type="term" value="F:iron ion binding"/>
    <property type="evidence" value="ECO:0007669"/>
    <property type="project" value="InterPro"/>
</dbReference>
<organism evidence="8 9">
    <name type="scientific">Streptosporangium becharense</name>
    <dbReference type="NCBI Taxonomy" id="1816182"/>
    <lineage>
        <taxon>Bacteria</taxon>
        <taxon>Bacillati</taxon>
        <taxon>Actinomycetota</taxon>
        <taxon>Actinomycetes</taxon>
        <taxon>Streptosporangiales</taxon>
        <taxon>Streptosporangiaceae</taxon>
        <taxon>Streptosporangium</taxon>
    </lineage>
</organism>
<dbReference type="GO" id="GO:0020037">
    <property type="term" value="F:heme binding"/>
    <property type="evidence" value="ECO:0007669"/>
    <property type="project" value="InterPro"/>
</dbReference>
<dbReference type="PANTHER" id="PTHR24291:SF50">
    <property type="entry name" value="BIFUNCTIONAL ALBAFLAVENONE MONOOXYGENASE_TERPENE SYNTHASE"/>
    <property type="match status" value="1"/>
</dbReference>
<evidence type="ECO:0000313" key="9">
    <source>
        <dbReference type="Proteomes" id="UP000540685"/>
    </source>
</evidence>
<evidence type="ECO:0000256" key="5">
    <source>
        <dbReference type="ARBA" id="ARBA00023004"/>
    </source>
</evidence>
<dbReference type="CDD" id="cd20620">
    <property type="entry name" value="CYP132-like"/>
    <property type="match status" value="1"/>
</dbReference>
<dbReference type="AlphaFoldDB" id="A0A7W9IMZ7"/>
<evidence type="ECO:0000313" key="8">
    <source>
        <dbReference type="EMBL" id="MBB5823103.1"/>
    </source>
</evidence>
<dbReference type="Gene3D" id="1.10.630.10">
    <property type="entry name" value="Cytochrome P450"/>
    <property type="match status" value="1"/>
</dbReference>
<dbReference type="Proteomes" id="UP000540685">
    <property type="component" value="Unassembled WGS sequence"/>
</dbReference>
<comment type="similarity">
    <text evidence="1">Belongs to the cytochrome P450 family.</text>
</comment>
<comment type="cofactor">
    <cofactor evidence="7">
        <name>heme</name>
        <dbReference type="ChEBI" id="CHEBI:30413"/>
    </cofactor>
</comment>
<keyword evidence="4" id="KW-0560">Oxidoreductase</keyword>
<evidence type="ECO:0000256" key="4">
    <source>
        <dbReference type="ARBA" id="ARBA00023002"/>
    </source>
</evidence>
<dbReference type="PRINTS" id="PR00463">
    <property type="entry name" value="EP450I"/>
</dbReference>
<comment type="caution">
    <text evidence="8">The sequence shown here is derived from an EMBL/GenBank/DDBJ whole genome shotgun (WGS) entry which is preliminary data.</text>
</comment>
<dbReference type="GO" id="GO:0004497">
    <property type="term" value="F:monooxygenase activity"/>
    <property type="evidence" value="ECO:0007669"/>
    <property type="project" value="UniProtKB-KW"/>
</dbReference>
<sequence>MSSTHAGSTAASGKPILKSVPRLSLRENLAAVSAIRRDQLEFMQNAVRNHGDIFHMRLGGLPMIMVNHPDHFQRVLVDNHPNYDKDNFLYRAVRSVLREGLIGNIGGESWRHHRRLMQPSFHRSRVADFVVNITDLTAELFRRWESQLYVDDLVDVTTEIADLALRIVLRSLFGVDMDERSRKFAEEFVEVNTIVGDFFRFPFPPLSWRTPSRNRLRTLIKEMDGFVSHLIQARTSDDSERNDLFTRLLNARDAKTGTGLTPGQLANEILAMIVAGYETSSNSISWIFYQLAEHQEIQRRVQDEVDDVLGGRPPTFDDLPKLTYTGMVIDETLRLFTPAWHTMRHAIEEDVIGGYHIPKGSNIYLNLFIYHRHPDFWPEPTRFNPERFSPEEVAKRPRNLYQPYGSGPRLCIGKHFAQAELLIMAAMFAQTFHVTRPQGQPPVGFAPLITLHPKGGIHLRLRRR</sequence>
<evidence type="ECO:0000256" key="1">
    <source>
        <dbReference type="ARBA" id="ARBA00010617"/>
    </source>
</evidence>